<feature type="domain" description="HTH bat-type" evidence="3">
    <location>
        <begin position="162"/>
        <end position="210"/>
    </location>
</feature>
<keyword evidence="2" id="KW-0804">Transcription</keyword>
<keyword evidence="1" id="KW-0805">Transcription regulation</keyword>
<dbReference type="AlphaFoldDB" id="A0A256IM23"/>
<dbReference type="EMBL" id="NHPJ01000059">
    <property type="protein sequence ID" value="OYR57575.1"/>
    <property type="molecule type" value="Genomic_DNA"/>
</dbReference>
<evidence type="ECO:0000313" key="5">
    <source>
        <dbReference type="EMBL" id="OYR57575.1"/>
    </source>
</evidence>
<dbReference type="PANTHER" id="PTHR34236:SF1">
    <property type="entry name" value="DIMETHYL SULFOXIDE REDUCTASE TRANSCRIPTIONAL ACTIVATOR"/>
    <property type="match status" value="1"/>
</dbReference>
<gene>
    <name evidence="5" type="ORF">DJ70_05300</name>
</gene>
<dbReference type="OrthoDB" id="329530at2157"/>
<accession>A0A256IM23</accession>
<evidence type="ECO:0000259" key="4">
    <source>
        <dbReference type="Pfam" id="PF24277"/>
    </source>
</evidence>
<keyword evidence="6" id="KW-1185">Reference proteome</keyword>
<protein>
    <submittedName>
        <fullName evidence="5">Bacterio-opsin activator</fullName>
    </submittedName>
</protein>
<dbReference type="Gene3D" id="1.10.10.10">
    <property type="entry name" value="Winged helix-like DNA-binding domain superfamily/Winged helix DNA-binding domain"/>
    <property type="match status" value="1"/>
</dbReference>
<feature type="domain" description="DmsR-like N-terminal" evidence="4">
    <location>
        <begin position="1"/>
        <end position="133"/>
    </location>
</feature>
<dbReference type="InterPro" id="IPR056433">
    <property type="entry name" value="DmsR-like_N"/>
</dbReference>
<dbReference type="PANTHER" id="PTHR34236">
    <property type="entry name" value="DIMETHYL SULFOXIDE REDUCTASE TRANSCRIPTIONAL ACTIVATOR"/>
    <property type="match status" value="1"/>
</dbReference>
<organism evidence="5 6">
    <name type="scientific">Halorubrum halodurans</name>
    <dbReference type="NCBI Taxonomy" id="1383851"/>
    <lineage>
        <taxon>Archaea</taxon>
        <taxon>Methanobacteriati</taxon>
        <taxon>Methanobacteriota</taxon>
        <taxon>Stenosarchaea group</taxon>
        <taxon>Halobacteria</taxon>
        <taxon>Halobacteriales</taxon>
        <taxon>Haloferacaceae</taxon>
        <taxon>Halorubrum</taxon>
    </lineage>
</organism>
<evidence type="ECO:0000256" key="1">
    <source>
        <dbReference type="ARBA" id="ARBA00023015"/>
    </source>
</evidence>
<evidence type="ECO:0000256" key="2">
    <source>
        <dbReference type="ARBA" id="ARBA00023163"/>
    </source>
</evidence>
<reference evidence="5 6" key="1">
    <citation type="journal article" date="2014" name="Front. Microbiol.">
        <title>Population and genomic analysis of the genus Halorubrum.</title>
        <authorList>
            <person name="Fullmer M.S."/>
            <person name="Soucy S.M."/>
            <person name="Swithers K.S."/>
            <person name="Makkay A.M."/>
            <person name="Wheeler R."/>
            <person name="Ventosa A."/>
            <person name="Gogarten J.P."/>
            <person name="Papke R.T."/>
        </authorList>
    </citation>
    <scope>NUCLEOTIDE SEQUENCE [LARGE SCALE GENOMIC DNA]</scope>
    <source>
        <strain evidence="5 6">Cb34</strain>
    </source>
</reference>
<dbReference type="InterPro" id="IPR036388">
    <property type="entry name" value="WH-like_DNA-bd_sf"/>
</dbReference>
<evidence type="ECO:0000313" key="6">
    <source>
        <dbReference type="Proteomes" id="UP000216308"/>
    </source>
</evidence>
<dbReference type="RefSeq" id="WP_094530838.1">
    <property type="nucleotide sequence ID" value="NZ_NHPJ01000059.1"/>
</dbReference>
<name>A0A256IM23_9EURY</name>
<evidence type="ECO:0000259" key="3">
    <source>
        <dbReference type="Pfam" id="PF04967"/>
    </source>
</evidence>
<sequence length="219" mass="23514">MADTILVKLAIPACDRCPVATLSERTPLREVRIDPTDERVDFVASELTSDPPGDLELLEFAGEIHGRYDLERTASNLEGDTCDDCACDEFPPAFSSVPVSPREARIDDGELIVTFVLTGYGELQAVVNAFDATEVRQILVDRDVEDGDGRSDVVPIDLTGVTERQATVAALAVEKGYFEPDGATADEIAAELGVAKSTVSEHLRLVTATVLSQLFGEGT</sequence>
<comment type="caution">
    <text evidence="5">The sequence shown here is derived from an EMBL/GenBank/DDBJ whole genome shotgun (WGS) entry which is preliminary data.</text>
</comment>
<dbReference type="Pfam" id="PF24277">
    <property type="entry name" value="DmsR_N"/>
    <property type="match status" value="1"/>
</dbReference>
<dbReference type="InterPro" id="IPR007050">
    <property type="entry name" value="HTH_bacterioopsin"/>
</dbReference>
<dbReference type="Pfam" id="PF04967">
    <property type="entry name" value="HTH_10"/>
    <property type="match status" value="1"/>
</dbReference>
<proteinExistence type="predicted"/>
<dbReference type="Proteomes" id="UP000216308">
    <property type="component" value="Unassembled WGS sequence"/>
</dbReference>